<evidence type="ECO:0000259" key="5">
    <source>
        <dbReference type="PROSITE" id="PS50931"/>
    </source>
</evidence>
<comment type="caution">
    <text evidence="6">The sequence shown here is derived from an EMBL/GenBank/DDBJ whole genome shotgun (WGS) entry which is preliminary data.</text>
</comment>
<dbReference type="PRINTS" id="PR00039">
    <property type="entry name" value="HTHLYSR"/>
</dbReference>
<protein>
    <submittedName>
        <fullName evidence="6">LysR family transcriptional regulator</fullName>
    </submittedName>
</protein>
<organism evidence="6 7">
    <name type="scientific">Saccharophagus degradans</name>
    <dbReference type="NCBI Taxonomy" id="86304"/>
    <lineage>
        <taxon>Bacteria</taxon>
        <taxon>Pseudomonadati</taxon>
        <taxon>Pseudomonadota</taxon>
        <taxon>Gammaproteobacteria</taxon>
        <taxon>Cellvibrionales</taxon>
        <taxon>Cellvibrionaceae</taxon>
        <taxon>Saccharophagus</taxon>
    </lineage>
</organism>
<dbReference type="GO" id="GO:0003700">
    <property type="term" value="F:DNA-binding transcription factor activity"/>
    <property type="evidence" value="ECO:0007669"/>
    <property type="project" value="InterPro"/>
</dbReference>
<dbReference type="Gene3D" id="1.10.10.10">
    <property type="entry name" value="Winged helix-like DNA-binding domain superfamily/Winged helix DNA-binding domain"/>
    <property type="match status" value="1"/>
</dbReference>
<reference evidence="6" key="1">
    <citation type="submission" date="2023-07" db="EMBL/GenBank/DDBJ databases">
        <title>Genome content predicts the carbon catabolic preferences of heterotrophic bacteria.</title>
        <authorList>
            <person name="Gralka M."/>
        </authorList>
    </citation>
    <scope>NUCLEOTIDE SEQUENCE</scope>
    <source>
        <strain evidence="6">I3M17_2</strain>
    </source>
</reference>
<dbReference type="PANTHER" id="PTHR30537:SF5">
    <property type="entry name" value="HTH-TYPE TRANSCRIPTIONAL ACTIVATOR TTDR-RELATED"/>
    <property type="match status" value="1"/>
</dbReference>
<evidence type="ECO:0000256" key="2">
    <source>
        <dbReference type="ARBA" id="ARBA00023015"/>
    </source>
</evidence>
<evidence type="ECO:0000256" key="3">
    <source>
        <dbReference type="ARBA" id="ARBA00023125"/>
    </source>
</evidence>
<evidence type="ECO:0000313" key="7">
    <source>
        <dbReference type="Proteomes" id="UP001169760"/>
    </source>
</evidence>
<dbReference type="Proteomes" id="UP001169760">
    <property type="component" value="Unassembled WGS sequence"/>
</dbReference>
<feature type="domain" description="HTH lysR-type" evidence="5">
    <location>
        <begin position="1"/>
        <end position="59"/>
    </location>
</feature>
<dbReference type="EMBL" id="JAUOPB010000002">
    <property type="protein sequence ID" value="MDO6421400.1"/>
    <property type="molecule type" value="Genomic_DNA"/>
</dbReference>
<keyword evidence="2" id="KW-0805">Transcription regulation</keyword>
<dbReference type="InterPro" id="IPR036388">
    <property type="entry name" value="WH-like_DNA-bd_sf"/>
</dbReference>
<dbReference type="RefSeq" id="WP_303490842.1">
    <property type="nucleotide sequence ID" value="NZ_JAUOPB010000002.1"/>
</dbReference>
<dbReference type="FunFam" id="1.10.10.10:FF:000001">
    <property type="entry name" value="LysR family transcriptional regulator"/>
    <property type="match status" value="1"/>
</dbReference>
<dbReference type="InterPro" id="IPR005119">
    <property type="entry name" value="LysR_subst-bd"/>
</dbReference>
<proteinExistence type="inferred from homology"/>
<dbReference type="SUPFAM" id="SSF46785">
    <property type="entry name" value="Winged helix' DNA-binding domain"/>
    <property type="match status" value="1"/>
</dbReference>
<name>A0AAW7X252_9GAMM</name>
<comment type="similarity">
    <text evidence="1">Belongs to the LysR transcriptional regulatory family.</text>
</comment>
<accession>A0AAW7X252</accession>
<evidence type="ECO:0000256" key="1">
    <source>
        <dbReference type="ARBA" id="ARBA00009437"/>
    </source>
</evidence>
<dbReference type="Pfam" id="PF03466">
    <property type="entry name" value="LysR_substrate"/>
    <property type="match status" value="1"/>
</dbReference>
<dbReference type="Pfam" id="PF00126">
    <property type="entry name" value="HTH_1"/>
    <property type="match status" value="1"/>
</dbReference>
<sequence>MDKLTCMRAYCQVVKAGSFSAAARELNLSKVLVSRYVSELEADLGVRLLQRTTRKMSVTAEGQAYFERSLAVLQDVAELEDAIKNKTGAITGKLRLAAPTEAFSVEHLMPLIGEFAQAHPSVEFDIEMSDRYTDIVDEGYDLAIRIGKLKDSSLVARKLADMQVILCASPQYIASNAPIRAPEDLNTHTHIVDSNFLNGANWPFKQQETLVNIKPQPAFLINNSPAARALLLQGLGVGVCPSFTVREQLQTGELVQLLPDWELNKGGIYVVYSHRKHLSAKVSGFVDALVEHFSQRIC</sequence>
<evidence type="ECO:0000313" key="6">
    <source>
        <dbReference type="EMBL" id="MDO6421400.1"/>
    </source>
</evidence>
<dbReference type="Gene3D" id="3.40.190.290">
    <property type="match status" value="1"/>
</dbReference>
<dbReference type="InterPro" id="IPR058163">
    <property type="entry name" value="LysR-type_TF_proteobact-type"/>
</dbReference>
<dbReference type="SUPFAM" id="SSF53850">
    <property type="entry name" value="Periplasmic binding protein-like II"/>
    <property type="match status" value="1"/>
</dbReference>
<evidence type="ECO:0000256" key="4">
    <source>
        <dbReference type="ARBA" id="ARBA00023163"/>
    </source>
</evidence>
<dbReference type="CDD" id="cd08422">
    <property type="entry name" value="PBP2_CrgA_like"/>
    <property type="match status" value="1"/>
</dbReference>
<dbReference type="InterPro" id="IPR000847">
    <property type="entry name" value="LysR_HTH_N"/>
</dbReference>
<dbReference type="PROSITE" id="PS50931">
    <property type="entry name" value="HTH_LYSR"/>
    <property type="match status" value="1"/>
</dbReference>
<dbReference type="GO" id="GO:0006351">
    <property type="term" value="P:DNA-templated transcription"/>
    <property type="evidence" value="ECO:0007669"/>
    <property type="project" value="TreeGrafter"/>
</dbReference>
<dbReference type="AlphaFoldDB" id="A0AAW7X252"/>
<dbReference type="PANTHER" id="PTHR30537">
    <property type="entry name" value="HTH-TYPE TRANSCRIPTIONAL REGULATOR"/>
    <property type="match status" value="1"/>
</dbReference>
<dbReference type="InterPro" id="IPR036390">
    <property type="entry name" value="WH_DNA-bd_sf"/>
</dbReference>
<keyword evidence="4" id="KW-0804">Transcription</keyword>
<keyword evidence="3" id="KW-0238">DNA-binding</keyword>
<gene>
    <name evidence="6" type="ORF">Q4521_02845</name>
</gene>
<dbReference type="GO" id="GO:0043565">
    <property type="term" value="F:sequence-specific DNA binding"/>
    <property type="evidence" value="ECO:0007669"/>
    <property type="project" value="TreeGrafter"/>
</dbReference>